<feature type="compositionally biased region" description="Basic and acidic residues" evidence="1">
    <location>
        <begin position="1250"/>
        <end position="1260"/>
    </location>
</feature>
<feature type="domain" description="Outer membrane channel protein CpnT-like N-terminal" evidence="3">
    <location>
        <begin position="17"/>
        <end position="135"/>
    </location>
</feature>
<evidence type="ECO:0000259" key="3">
    <source>
        <dbReference type="Pfam" id="PF25547"/>
    </source>
</evidence>
<protein>
    <recommendedName>
        <fullName evidence="3">Outer membrane channel protein CpnT-like N-terminal domain-containing protein</fullName>
    </recommendedName>
</protein>
<keyword evidence="2" id="KW-0472">Membrane</keyword>
<feature type="transmembrane region" description="Helical" evidence="2">
    <location>
        <begin position="155"/>
        <end position="176"/>
    </location>
</feature>
<feature type="compositionally biased region" description="Basic and acidic residues" evidence="1">
    <location>
        <begin position="999"/>
        <end position="1017"/>
    </location>
</feature>
<keyword evidence="5" id="KW-1185">Reference proteome</keyword>
<keyword evidence="2" id="KW-0812">Transmembrane</keyword>
<evidence type="ECO:0000256" key="2">
    <source>
        <dbReference type="SAM" id="Phobius"/>
    </source>
</evidence>
<reference evidence="5" key="1">
    <citation type="journal article" date="2019" name="Int. J. Syst. Evol. Microbiol.">
        <title>The Global Catalogue of Microorganisms (GCM) 10K type strain sequencing project: providing services to taxonomists for standard genome sequencing and annotation.</title>
        <authorList>
            <consortium name="The Broad Institute Genomics Platform"/>
            <consortium name="The Broad Institute Genome Sequencing Center for Infectious Disease"/>
            <person name="Wu L."/>
            <person name="Ma J."/>
        </authorList>
    </citation>
    <scope>NUCLEOTIDE SEQUENCE [LARGE SCALE GENOMIC DNA]</scope>
    <source>
        <strain evidence="5">TBRC 1826</strain>
    </source>
</reference>
<feature type="compositionally biased region" description="Basic and acidic residues" evidence="1">
    <location>
        <begin position="1108"/>
        <end position="1119"/>
    </location>
</feature>
<dbReference type="EMBL" id="JBHSBH010000005">
    <property type="protein sequence ID" value="MFC3995815.1"/>
    <property type="molecule type" value="Genomic_DNA"/>
</dbReference>
<feature type="compositionally biased region" description="Pro residues" evidence="1">
    <location>
        <begin position="974"/>
        <end position="989"/>
    </location>
</feature>
<feature type="compositionally biased region" description="Basic and acidic residues" evidence="1">
    <location>
        <begin position="1025"/>
        <end position="1039"/>
    </location>
</feature>
<comment type="caution">
    <text evidence="4">The sequence shown here is derived from an EMBL/GenBank/DDBJ whole genome shotgun (WGS) entry which is preliminary data.</text>
</comment>
<evidence type="ECO:0000256" key="1">
    <source>
        <dbReference type="SAM" id="MobiDB-lite"/>
    </source>
</evidence>
<accession>A0ABV8FI38</accession>
<evidence type="ECO:0000313" key="5">
    <source>
        <dbReference type="Proteomes" id="UP001595847"/>
    </source>
</evidence>
<name>A0ABV8FI38_9ACTN</name>
<feature type="compositionally biased region" description="Pro residues" evidence="1">
    <location>
        <begin position="1086"/>
        <end position="1096"/>
    </location>
</feature>
<dbReference type="Pfam" id="PF25547">
    <property type="entry name" value="WXG100_2"/>
    <property type="match status" value="1"/>
</dbReference>
<feature type="compositionally biased region" description="Basic and acidic residues" evidence="1">
    <location>
        <begin position="739"/>
        <end position="748"/>
    </location>
</feature>
<feature type="compositionally biased region" description="Basic and acidic residues" evidence="1">
    <location>
        <begin position="856"/>
        <end position="870"/>
    </location>
</feature>
<proteinExistence type="predicted"/>
<evidence type="ECO:0000313" key="4">
    <source>
        <dbReference type="EMBL" id="MFC3995815.1"/>
    </source>
</evidence>
<feature type="compositionally biased region" description="Low complexity" evidence="1">
    <location>
        <begin position="653"/>
        <end position="663"/>
    </location>
</feature>
<feature type="non-terminal residue" evidence="4">
    <location>
        <position position="1796"/>
    </location>
</feature>
<feature type="transmembrane region" description="Helical" evidence="2">
    <location>
        <begin position="122"/>
        <end position="143"/>
    </location>
</feature>
<feature type="region of interest" description="Disordered" evidence="1">
    <location>
        <begin position="1668"/>
        <end position="1693"/>
    </location>
</feature>
<feature type="region of interest" description="Disordered" evidence="1">
    <location>
        <begin position="244"/>
        <end position="361"/>
    </location>
</feature>
<keyword evidence="2" id="KW-1133">Transmembrane helix</keyword>
<feature type="compositionally biased region" description="Low complexity" evidence="1">
    <location>
        <begin position="1197"/>
        <end position="1214"/>
    </location>
</feature>
<feature type="compositionally biased region" description="Low complexity" evidence="1">
    <location>
        <begin position="815"/>
        <end position="835"/>
    </location>
</feature>
<feature type="compositionally biased region" description="Low complexity" evidence="1">
    <location>
        <begin position="797"/>
        <end position="808"/>
    </location>
</feature>
<feature type="compositionally biased region" description="Pro residues" evidence="1">
    <location>
        <begin position="305"/>
        <end position="336"/>
    </location>
</feature>
<sequence length="1796" mass="186783">MQLPEGLRNLFYGLTGTKWFTADETMLRALADVLDRTGMRLESELPPLITSTKRRVRSAFESKAADYFDSSIDRFTSGNTNYVKASADASHQLADFVREAANQVEYTKGMIIGQLIQLAMEIAWAIAMSKWTFGASLTMIPIFKRIASLAIQRLLNFLFNTLVTHLVVSVAFAMIMDQLIQRLQIAQGNRKGNDNDLSKAAGVGGVIDGVFSAGLSAFGNKFADWVTNNFDDLIKINMRNGGPEIPTPPVGSKNLDEVVGDTTPPPRNGYNNVPDGTPAPKEGGPDLTTGPSSGAGRNGDGTPGPDTPVPPPGRGADTPVPPPGRGSETPVPPPAPSGARDLPETAPPGAGSPPPPRVADDMAGVLSRNVKELIQPFQRNPRPAWDNVATMGRFRDDVGKVFADNFGDQIGRDAARNLGRDYADTFAANWGTRNIGDSLARVFDNAPSGPAGRLPSETTDFLSRNLPDATVDSLAQFANDWRRTAVHFGTNMGEGAASNVLGEGFSNLILEGEFKANGMSAVAGASNAAITTGGVLGGIKGLDALENLFKSNMGAVPPPPVMESDPMAATNDSKAPVGSGNAGGTGGTGGTGGGGGSGGPGRIGGSEDGDPSGATGSPETPERVDLPDTDDSPGNKDLPDTEAPARPAPPANVPSSPEVPAAAQGGEGPRDADAAATPPRTSVDAPAPPPRAETPADMGTDRGPVSPDRGPEPVPSGNGRDLPDTSDTGAPPPGVDDPSVSRRDDRADTPLGDDAPIDTPADVDASARAETPQDVNGPDAVRDHPSGAPIAGGGFTGAPPAATGASPAGQGGDAQGAPRPGAAAPRGDGAGPSDASRTPSGQRDASGAQDDPDASAENRPDEAPEPERAFVPEPGAAEQADGPVATPQPQPNPPVTESGDGAVEAPARPSDVPAPPSETAVEAPASGPRDESQASADITGADQGQETGASHRDTETPERSDAPRPSAMESRGAAPPPPVAAATPPPETGAPPARNGSRTGRESDASDASRGRDDARARTNGMEAGGERTDRAHTQDRSDPAPAPQPEQDPAQVRADQGKAPSVIRTFTDALQGGGRPDGDLADVPPSRPEGSPDPRPVTATPDAPSGPDKRPGAQRDPGRPTSTPGPVPAGRTARMDPDTAWRTASEALKALGFGALPPRPPRSVVPDPLGDSPLTAAPRGVRAAALKPADGLESQGGAPRATTPQTTGAGPARNPAPPSSGPPSGGTPPADATHTTSPESLAEDVAGLHVDDRPGDPAPRHTGLPGPHAQGTPSPTERRSFSRLYASTLDALPADALPLTVGVDTGNGRMHGDVRIHNRFFESKTITGDGPDGPSTVREVTLRVRFDRAPGVFPTTSRDARADFTRQVEALFNDQYLLPRSGEQLHVRVVQADLLTPPEDVHATVTWRPAPPAAQPPASTPAPDAHPKALGEFLRRLGLLDGDPVRSGDTSSTEPYVARRTLDRIDVMVRPRPPRRWSDPARDLPAQEHTGLAAPSEWENARNDAPLHVVGGPHLEADYADVLTDVWAARPLGPDDLDANGAPKDPSVVADIPGADPAGPQKFVRADMNSQYINWRRFEWRRIPLANPKPGGPTHVREITFRPRISPYAGMNDAAYAKYLQDYADTLDTMVNGKFRVRGDGGVDRVLDDGTTVRVQGPGADLITKLFGEGSRPDPGDKPVSGTTADPRAGTGDQLHIRLEFADDDTPADQVHADIAIHPWDWSKPYTDQSMNAELWYDGGYPVESRVHETLHWLGLLDEYADHASFRRQGPDADGVRPGTGLMGNSWLTAAGSVI</sequence>
<feature type="region of interest" description="Disordered" evidence="1">
    <location>
        <begin position="556"/>
        <end position="1279"/>
    </location>
</feature>
<dbReference type="Proteomes" id="UP001595847">
    <property type="component" value="Unassembled WGS sequence"/>
</dbReference>
<feature type="compositionally biased region" description="Gly residues" evidence="1">
    <location>
        <begin position="580"/>
        <end position="606"/>
    </location>
</feature>
<feature type="compositionally biased region" description="Basic and acidic residues" evidence="1">
    <location>
        <begin position="949"/>
        <end position="962"/>
    </location>
</feature>
<dbReference type="InterPro" id="IPR057746">
    <property type="entry name" value="CpnT-like_N"/>
</dbReference>
<organism evidence="4 5">
    <name type="scientific">Nocardiopsis sediminis</name>
    <dbReference type="NCBI Taxonomy" id="1778267"/>
    <lineage>
        <taxon>Bacteria</taxon>
        <taxon>Bacillati</taxon>
        <taxon>Actinomycetota</taxon>
        <taxon>Actinomycetes</taxon>
        <taxon>Streptosporangiales</taxon>
        <taxon>Nocardiopsidaceae</taxon>
        <taxon>Nocardiopsis</taxon>
    </lineage>
</organism>
<gene>
    <name evidence="4" type="ORF">ACFOVU_07810</name>
</gene>